<name>A0A0P1A3Z3_PLAHL</name>
<proteinExistence type="predicted"/>
<feature type="compositionally biased region" description="Basic and acidic residues" evidence="1">
    <location>
        <begin position="261"/>
        <end position="355"/>
    </location>
</feature>
<organism evidence="2 3">
    <name type="scientific">Plasmopara halstedii</name>
    <name type="common">Downy mildew of sunflower</name>
    <dbReference type="NCBI Taxonomy" id="4781"/>
    <lineage>
        <taxon>Eukaryota</taxon>
        <taxon>Sar</taxon>
        <taxon>Stramenopiles</taxon>
        <taxon>Oomycota</taxon>
        <taxon>Peronosporomycetes</taxon>
        <taxon>Peronosporales</taxon>
        <taxon>Peronosporaceae</taxon>
        <taxon>Plasmopara</taxon>
    </lineage>
</organism>
<reference evidence="3" key="1">
    <citation type="submission" date="2014-09" db="EMBL/GenBank/DDBJ databases">
        <authorList>
            <person name="Sharma Rahul"/>
            <person name="Thines Marco"/>
        </authorList>
    </citation>
    <scope>NUCLEOTIDE SEQUENCE [LARGE SCALE GENOMIC DNA]</scope>
</reference>
<protein>
    <recommendedName>
        <fullName evidence="4">RxLR-like protein</fullName>
    </recommendedName>
</protein>
<keyword evidence="3" id="KW-1185">Reference proteome</keyword>
<accession>A0A0P1A3Z3</accession>
<dbReference type="GeneID" id="36398234"/>
<feature type="region of interest" description="Disordered" evidence="1">
    <location>
        <begin position="239"/>
        <end position="372"/>
    </location>
</feature>
<dbReference type="OrthoDB" id="156889at2759"/>
<dbReference type="Proteomes" id="UP000054928">
    <property type="component" value="Unassembled WGS sequence"/>
</dbReference>
<feature type="compositionally biased region" description="Polar residues" evidence="1">
    <location>
        <begin position="247"/>
        <end position="259"/>
    </location>
</feature>
<evidence type="ECO:0000313" key="3">
    <source>
        <dbReference type="Proteomes" id="UP000054928"/>
    </source>
</evidence>
<sequence>MYHMLNVQSTMLHTSSFKHLIPSPFPNSTISDNDKDSYTTMSTTAVIASTILILATLMSSIESHGYVLIPQTQFKGLPGNEAWIVQIDPLWKSSDWNGNTEQSVKAYQSLKAANNFKDLKTLMETHALGPECGFSDPKGKPQPIPKDGKATLSRAIVHRGPCEMWLDNKKVLYEDDCYAKYGNEDAKIKSVLPVDYSSCANGGCKEMRFYWLAFQGIKGITFWQSYKNCIPLQGSGGGVTEGFGDAEQSSDNNPEQITPENKPETTPDDKAEKNQDDKAEKNQDDKAEKNQDDKAEKNQDDKAEKNQDEKAEKNSDDKAEKNSDDKAEKNSDDKAEKNPADKPETTPEHKQEKTPEVTPAPSSKCRGRKLRN</sequence>
<evidence type="ECO:0000313" key="2">
    <source>
        <dbReference type="EMBL" id="CEG35209.1"/>
    </source>
</evidence>
<dbReference type="STRING" id="4781.A0A0P1A3Z3"/>
<dbReference type="AlphaFoldDB" id="A0A0P1A3Z3"/>
<dbReference type="EMBL" id="CCYD01000019">
    <property type="protein sequence ID" value="CEG35209.1"/>
    <property type="molecule type" value="Genomic_DNA"/>
</dbReference>
<dbReference type="RefSeq" id="XP_024571578.1">
    <property type="nucleotide sequence ID" value="XM_024720667.1"/>
</dbReference>
<evidence type="ECO:0008006" key="4">
    <source>
        <dbReference type="Google" id="ProtNLM"/>
    </source>
</evidence>
<evidence type="ECO:0000256" key="1">
    <source>
        <dbReference type="SAM" id="MobiDB-lite"/>
    </source>
</evidence>